<evidence type="ECO:0000313" key="3">
    <source>
        <dbReference type="Proteomes" id="UP000269265"/>
    </source>
</evidence>
<protein>
    <recommendedName>
        <fullName evidence="4">DUF3185 domain-containing protein</fullName>
    </recommendedName>
</protein>
<dbReference type="Proteomes" id="UP000269265">
    <property type="component" value="Unassembled WGS sequence"/>
</dbReference>
<accession>A0A3R8T2V1</accession>
<dbReference type="RefSeq" id="WP_125242645.1">
    <property type="nucleotide sequence ID" value="NZ_RSED01000005.1"/>
</dbReference>
<comment type="caution">
    <text evidence="2">The sequence shown here is derived from an EMBL/GenBank/DDBJ whole genome shotgun (WGS) entry which is preliminary data.</text>
</comment>
<sequence>MNASRIIGIVLLVAGAIALAMGTFSYTKETHKGQLGPIELSVDEKRDVAIPTWAAVAVIVVGGALVAVGGKRR</sequence>
<keyword evidence="3" id="KW-1185">Reference proteome</keyword>
<proteinExistence type="predicted"/>
<dbReference type="OrthoDB" id="5773092at2"/>
<evidence type="ECO:0000256" key="1">
    <source>
        <dbReference type="SAM" id="Phobius"/>
    </source>
</evidence>
<keyword evidence="1" id="KW-0812">Transmembrane</keyword>
<dbReference type="EMBL" id="RSED01000005">
    <property type="protein sequence ID" value="RRS04827.1"/>
    <property type="molecule type" value="Genomic_DNA"/>
</dbReference>
<keyword evidence="1" id="KW-1133">Transmembrane helix</keyword>
<evidence type="ECO:0008006" key="4">
    <source>
        <dbReference type="Google" id="ProtNLM"/>
    </source>
</evidence>
<feature type="transmembrane region" description="Helical" evidence="1">
    <location>
        <begin position="48"/>
        <end position="68"/>
    </location>
</feature>
<evidence type="ECO:0000313" key="2">
    <source>
        <dbReference type="EMBL" id="RRS04827.1"/>
    </source>
</evidence>
<name>A0A3R8T2V1_9BURK</name>
<keyword evidence="1" id="KW-0472">Membrane</keyword>
<feature type="transmembrane region" description="Helical" evidence="1">
    <location>
        <begin position="6"/>
        <end position="27"/>
    </location>
</feature>
<organism evidence="2 3">
    <name type="scientific">Aquabacterium soli</name>
    <dbReference type="NCBI Taxonomy" id="2493092"/>
    <lineage>
        <taxon>Bacteria</taxon>
        <taxon>Pseudomonadati</taxon>
        <taxon>Pseudomonadota</taxon>
        <taxon>Betaproteobacteria</taxon>
        <taxon>Burkholderiales</taxon>
        <taxon>Aquabacterium</taxon>
    </lineage>
</organism>
<gene>
    <name evidence="2" type="ORF">EIP75_07515</name>
</gene>
<reference evidence="2 3" key="1">
    <citation type="submission" date="2018-12" db="EMBL/GenBank/DDBJ databases">
        <title>The whole draft genome of Aquabacterium sp. SJQ9.</title>
        <authorList>
            <person name="Sun L."/>
            <person name="Gao X."/>
            <person name="Chen W."/>
            <person name="Huang K."/>
        </authorList>
    </citation>
    <scope>NUCLEOTIDE SEQUENCE [LARGE SCALE GENOMIC DNA]</scope>
    <source>
        <strain evidence="2 3">SJQ9</strain>
    </source>
</reference>
<dbReference type="AlphaFoldDB" id="A0A3R8T2V1"/>